<sequence length="138" mass="15476">MTDSPKGEDIIFSYNFLYHLNPIIHWKNGLIAYDSSVITSSTSNDFATAVRSVTLVGKVKKPSLPSCPLSNYFHQEIKDVGEYVAISSLHLFQGNMDLPPLSFPASLVEKWDDEEEPEEIAAVLKVVPPAYKHYLDVF</sequence>
<organism evidence="1 2">
    <name type="scientific">Austropuccinia psidii MF-1</name>
    <dbReference type="NCBI Taxonomy" id="1389203"/>
    <lineage>
        <taxon>Eukaryota</taxon>
        <taxon>Fungi</taxon>
        <taxon>Dikarya</taxon>
        <taxon>Basidiomycota</taxon>
        <taxon>Pucciniomycotina</taxon>
        <taxon>Pucciniomycetes</taxon>
        <taxon>Pucciniales</taxon>
        <taxon>Sphaerophragmiaceae</taxon>
        <taxon>Austropuccinia</taxon>
    </lineage>
</organism>
<dbReference type="EMBL" id="AVOT02108058">
    <property type="protein sequence ID" value="MBW0580648.1"/>
    <property type="molecule type" value="Genomic_DNA"/>
</dbReference>
<keyword evidence="2" id="KW-1185">Reference proteome</keyword>
<accession>A0A9Q3KFI6</accession>
<gene>
    <name evidence="1" type="ORF">O181_120363</name>
</gene>
<evidence type="ECO:0000313" key="2">
    <source>
        <dbReference type="Proteomes" id="UP000765509"/>
    </source>
</evidence>
<dbReference type="AlphaFoldDB" id="A0A9Q3KFI6"/>
<protein>
    <submittedName>
        <fullName evidence="1">Uncharacterized protein</fullName>
    </submittedName>
</protein>
<evidence type="ECO:0000313" key="1">
    <source>
        <dbReference type="EMBL" id="MBW0580648.1"/>
    </source>
</evidence>
<name>A0A9Q3KFI6_9BASI</name>
<proteinExistence type="predicted"/>
<comment type="caution">
    <text evidence="1">The sequence shown here is derived from an EMBL/GenBank/DDBJ whole genome shotgun (WGS) entry which is preliminary data.</text>
</comment>
<dbReference type="Proteomes" id="UP000765509">
    <property type="component" value="Unassembled WGS sequence"/>
</dbReference>
<reference evidence="1" key="1">
    <citation type="submission" date="2021-03" db="EMBL/GenBank/DDBJ databases">
        <title>Draft genome sequence of rust myrtle Austropuccinia psidii MF-1, a brazilian biotype.</title>
        <authorList>
            <person name="Quecine M.C."/>
            <person name="Pachon D.M.R."/>
            <person name="Bonatelli M.L."/>
            <person name="Correr F.H."/>
            <person name="Franceschini L.M."/>
            <person name="Leite T.F."/>
            <person name="Margarido G.R.A."/>
            <person name="Almeida C.A."/>
            <person name="Ferrarezi J.A."/>
            <person name="Labate C.A."/>
        </authorList>
    </citation>
    <scope>NUCLEOTIDE SEQUENCE</scope>
    <source>
        <strain evidence="1">MF-1</strain>
    </source>
</reference>